<evidence type="ECO:0000256" key="5">
    <source>
        <dbReference type="ARBA" id="ARBA00022679"/>
    </source>
</evidence>
<evidence type="ECO:0000256" key="6">
    <source>
        <dbReference type="ARBA" id="ARBA00022692"/>
    </source>
</evidence>
<dbReference type="OrthoDB" id="9767568at2"/>
<dbReference type="Pfam" id="PF01040">
    <property type="entry name" value="UbiA"/>
    <property type="match status" value="1"/>
</dbReference>
<evidence type="ECO:0000256" key="2">
    <source>
        <dbReference type="ARBA" id="ARBA00004863"/>
    </source>
</evidence>
<dbReference type="Gene3D" id="1.10.357.140">
    <property type="entry name" value="UbiA prenyltransferase"/>
    <property type="match status" value="1"/>
</dbReference>
<dbReference type="GO" id="GO:0016020">
    <property type="term" value="C:membrane"/>
    <property type="evidence" value="ECO:0007669"/>
    <property type="project" value="UniProtKB-SubCell"/>
</dbReference>
<feature type="transmembrane region" description="Helical" evidence="9">
    <location>
        <begin position="290"/>
        <end position="311"/>
    </location>
</feature>
<evidence type="ECO:0000256" key="4">
    <source>
        <dbReference type="ARBA" id="ARBA00022475"/>
    </source>
</evidence>
<keyword evidence="6 9" id="KW-0812">Transmembrane</keyword>
<evidence type="ECO:0000313" key="11">
    <source>
        <dbReference type="Proteomes" id="UP000268908"/>
    </source>
</evidence>
<dbReference type="GO" id="GO:0042371">
    <property type="term" value="P:vitamin K biosynthetic process"/>
    <property type="evidence" value="ECO:0007669"/>
    <property type="project" value="TreeGrafter"/>
</dbReference>
<protein>
    <submittedName>
        <fullName evidence="10">1,4-dihydroxy-2-naphthoate octaprenyltransferase</fullName>
    </submittedName>
</protein>
<feature type="transmembrane region" description="Helical" evidence="9">
    <location>
        <begin position="104"/>
        <end position="127"/>
    </location>
</feature>
<dbReference type="InterPro" id="IPR000537">
    <property type="entry name" value="UbiA_prenyltransferase"/>
</dbReference>
<reference evidence="10 11" key="1">
    <citation type="submission" date="2018-10" db="EMBL/GenBank/DDBJ databases">
        <title>Genomic Encyclopedia of Type Strains, Phase IV (KMG-IV): sequencing the most valuable type-strain genomes for metagenomic binning, comparative biology and taxonomic classification.</title>
        <authorList>
            <person name="Goeker M."/>
        </authorList>
    </citation>
    <scope>NUCLEOTIDE SEQUENCE [LARGE SCALE GENOMIC DNA]</scope>
    <source>
        <strain evidence="10 11">DSM 26916</strain>
    </source>
</reference>
<sequence>MPQPLEPTLAALPNPALRYFAATRPAFLSVTFVGCLLGLATATVSGIRLDPALATLTLFFALVAHAGANVINDYYDALSGCDSANTERVFPFTGGSRFIQNGVLTVRATGVFGYALLAAVVPAGLYLTAVSDGGLIWIGLAGLIVGWSYSAPPLKLQSRGLGEFGITAGWLLVVVGSDFVQRHGFSFTPVAAGLGFALLVANVLYINQFPDVKADASAGKRTMVVRLGVQRARWGYTLITLLTYGWVVAMVATGMLPWLALASLLAAGASVGALRILWRHAAEPTQLVPALKLTILAASLHGLLLAGALVLSR</sequence>
<organism evidence="10 11">
    <name type="scientific">Sulfurisoma sediminicola</name>
    <dbReference type="NCBI Taxonomy" id="1381557"/>
    <lineage>
        <taxon>Bacteria</taxon>
        <taxon>Pseudomonadati</taxon>
        <taxon>Pseudomonadota</taxon>
        <taxon>Betaproteobacteria</taxon>
        <taxon>Nitrosomonadales</taxon>
        <taxon>Sterolibacteriaceae</taxon>
        <taxon>Sulfurisoma</taxon>
    </lineage>
</organism>
<dbReference type="UniPathway" id="UPA00079"/>
<dbReference type="GO" id="GO:0009234">
    <property type="term" value="P:menaquinone biosynthetic process"/>
    <property type="evidence" value="ECO:0007669"/>
    <property type="project" value="UniProtKB-UniPathway"/>
</dbReference>
<feature type="transmembrane region" description="Helical" evidence="9">
    <location>
        <begin position="133"/>
        <end position="149"/>
    </location>
</feature>
<evidence type="ECO:0000313" key="10">
    <source>
        <dbReference type="EMBL" id="RLJ62693.1"/>
    </source>
</evidence>
<keyword evidence="5 10" id="KW-0808">Transferase</keyword>
<dbReference type="PANTHER" id="PTHR13929:SF0">
    <property type="entry name" value="UBIA PRENYLTRANSFERASE DOMAIN-CONTAINING PROTEIN 1"/>
    <property type="match status" value="1"/>
</dbReference>
<dbReference type="EMBL" id="RCCI01000007">
    <property type="protein sequence ID" value="RLJ62693.1"/>
    <property type="molecule type" value="Genomic_DNA"/>
</dbReference>
<keyword evidence="7 9" id="KW-1133">Transmembrane helix</keyword>
<keyword evidence="11" id="KW-1185">Reference proteome</keyword>
<keyword evidence="8 9" id="KW-0472">Membrane</keyword>
<dbReference type="GO" id="GO:0004659">
    <property type="term" value="F:prenyltransferase activity"/>
    <property type="evidence" value="ECO:0007669"/>
    <property type="project" value="InterPro"/>
</dbReference>
<evidence type="ECO:0000256" key="9">
    <source>
        <dbReference type="SAM" id="Phobius"/>
    </source>
</evidence>
<dbReference type="RefSeq" id="WP_121242939.1">
    <property type="nucleotide sequence ID" value="NZ_BHVV01000008.1"/>
</dbReference>
<comment type="pathway">
    <text evidence="2">Quinol/quinone metabolism; menaquinone biosynthesis.</text>
</comment>
<proteinExistence type="predicted"/>
<evidence type="ECO:0000256" key="8">
    <source>
        <dbReference type="ARBA" id="ARBA00023136"/>
    </source>
</evidence>
<comment type="caution">
    <text evidence="10">The sequence shown here is derived from an EMBL/GenBank/DDBJ whole genome shotgun (WGS) entry which is preliminary data.</text>
</comment>
<accession>A0A497X996</accession>
<dbReference type="PANTHER" id="PTHR13929">
    <property type="entry name" value="1,4-DIHYDROXY-2-NAPHTHOATE OCTAPRENYLTRANSFERASE"/>
    <property type="match status" value="1"/>
</dbReference>
<gene>
    <name evidence="10" type="ORF">DFR35_2509</name>
</gene>
<feature type="transmembrane region" description="Helical" evidence="9">
    <location>
        <begin position="186"/>
        <end position="206"/>
    </location>
</feature>
<evidence type="ECO:0000256" key="1">
    <source>
        <dbReference type="ARBA" id="ARBA00004141"/>
    </source>
</evidence>
<evidence type="ECO:0000256" key="3">
    <source>
        <dbReference type="ARBA" id="ARBA00022428"/>
    </source>
</evidence>
<feature type="transmembrane region" description="Helical" evidence="9">
    <location>
        <begin position="234"/>
        <end position="252"/>
    </location>
</feature>
<dbReference type="InterPro" id="IPR044878">
    <property type="entry name" value="UbiA_sf"/>
</dbReference>
<keyword evidence="4" id="KW-1003">Cell membrane</keyword>
<dbReference type="CDD" id="cd13962">
    <property type="entry name" value="PT_UbiA_UBIAD1"/>
    <property type="match status" value="1"/>
</dbReference>
<evidence type="ECO:0000256" key="7">
    <source>
        <dbReference type="ARBA" id="ARBA00022989"/>
    </source>
</evidence>
<name>A0A497X996_9PROT</name>
<comment type="subcellular location">
    <subcellularLocation>
        <location evidence="1">Membrane</location>
        <topology evidence="1">Multi-pass membrane protein</topology>
    </subcellularLocation>
</comment>
<feature type="transmembrane region" description="Helical" evidence="9">
    <location>
        <begin position="161"/>
        <end position="180"/>
    </location>
</feature>
<keyword evidence="3" id="KW-0474">Menaquinone biosynthesis</keyword>
<dbReference type="Proteomes" id="UP000268908">
    <property type="component" value="Unassembled WGS sequence"/>
</dbReference>
<dbReference type="AlphaFoldDB" id="A0A497X996"/>
<dbReference type="InterPro" id="IPR026046">
    <property type="entry name" value="UBIAD1"/>
</dbReference>
<feature type="transmembrane region" description="Helical" evidence="9">
    <location>
        <begin position="26"/>
        <end position="47"/>
    </location>
</feature>
<feature type="transmembrane region" description="Helical" evidence="9">
    <location>
        <begin position="53"/>
        <end position="71"/>
    </location>
</feature>
<feature type="transmembrane region" description="Helical" evidence="9">
    <location>
        <begin position="258"/>
        <end position="278"/>
    </location>
</feature>
<dbReference type="PIRSF" id="PIRSF005355">
    <property type="entry name" value="UBIAD1"/>
    <property type="match status" value="1"/>
</dbReference>